<dbReference type="PROSITE" id="PS51190">
    <property type="entry name" value="FATC"/>
    <property type="match status" value="1"/>
</dbReference>
<proteinExistence type="predicted"/>
<dbReference type="InterPro" id="IPR050517">
    <property type="entry name" value="DDR_Repair_Kinase"/>
</dbReference>
<dbReference type="InterPro" id="IPR012582">
    <property type="entry name" value="DNAPKcs_CC3"/>
</dbReference>
<dbReference type="Pfam" id="PF02259">
    <property type="entry name" value="FAT"/>
    <property type="match status" value="1"/>
</dbReference>
<dbReference type="SMART" id="SM01343">
    <property type="entry name" value="FATC"/>
    <property type="match status" value="1"/>
</dbReference>
<keyword evidence="4" id="KW-0597">Phosphoprotein</keyword>
<dbReference type="InterPro" id="IPR045581">
    <property type="entry name" value="DNAPKcs_CC5"/>
</dbReference>
<dbReference type="PANTHER" id="PTHR11139:SF68">
    <property type="entry name" value="DNA-DEPENDENT PROTEIN KINASE CATALYTIC SUBUNIT"/>
    <property type="match status" value="1"/>
</dbReference>
<evidence type="ECO:0000256" key="6">
    <source>
        <dbReference type="ARBA" id="ARBA00023242"/>
    </source>
</evidence>
<evidence type="ECO:0000259" key="8">
    <source>
        <dbReference type="PROSITE" id="PS50290"/>
    </source>
</evidence>
<evidence type="ECO:0000256" key="5">
    <source>
        <dbReference type="ARBA" id="ARBA00022763"/>
    </source>
</evidence>
<dbReference type="Gene3D" id="3.30.1010.10">
    <property type="entry name" value="Phosphatidylinositol 3-kinase Catalytic Subunit, Chain A, domain 4"/>
    <property type="match status" value="1"/>
</dbReference>
<dbReference type="InterPro" id="IPR014009">
    <property type="entry name" value="PIK_FAT"/>
</dbReference>
<dbReference type="Pfam" id="PF08163">
    <property type="entry name" value="DNAPKcs_CC3"/>
    <property type="match status" value="1"/>
</dbReference>
<dbReference type="SUPFAM" id="SSF48371">
    <property type="entry name" value="ARM repeat"/>
    <property type="match status" value="1"/>
</dbReference>
<organism evidence="11 12">
    <name type="scientific">Rhizopus microsporus ATCC 52813</name>
    <dbReference type="NCBI Taxonomy" id="1340429"/>
    <lineage>
        <taxon>Eukaryota</taxon>
        <taxon>Fungi</taxon>
        <taxon>Fungi incertae sedis</taxon>
        <taxon>Mucoromycota</taxon>
        <taxon>Mucoromycotina</taxon>
        <taxon>Mucoromycetes</taxon>
        <taxon>Mucorales</taxon>
        <taxon>Mucorineae</taxon>
        <taxon>Rhizopodaceae</taxon>
        <taxon>Rhizopus</taxon>
    </lineage>
</organism>
<dbReference type="GO" id="GO:0005730">
    <property type="term" value="C:nucleolus"/>
    <property type="evidence" value="ECO:0007669"/>
    <property type="project" value="UniProtKB-SubCell"/>
</dbReference>
<evidence type="ECO:0000256" key="3">
    <source>
        <dbReference type="ARBA" id="ARBA00022527"/>
    </source>
</evidence>
<keyword evidence="3" id="KW-0723">Serine/threonine-protein kinase</keyword>
<dbReference type="GO" id="GO:0006303">
    <property type="term" value="P:double-strand break repair via nonhomologous end joining"/>
    <property type="evidence" value="ECO:0007669"/>
    <property type="project" value="InterPro"/>
</dbReference>
<dbReference type="STRING" id="1340429.A0A2G4SRC9"/>
<dbReference type="InterPro" id="IPR036940">
    <property type="entry name" value="PI3/4_kinase_cat_sf"/>
</dbReference>
<dbReference type="EMBL" id="KZ303853">
    <property type="protein sequence ID" value="PHZ10946.1"/>
    <property type="molecule type" value="Genomic_DNA"/>
</dbReference>
<dbReference type="InterPro" id="IPR016024">
    <property type="entry name" value="ARM-type_fold"/>
</dbReference>
<comment type="subcellular location">
    <subcellularLocation>
        <location evidence="1">Nucleus</location>
        <location evidence="1">Nucleolus</location>
    </subcellularLocation>
</comment>
<dbReference type="PROSITE" id="PS51189">
    <property type="entry name" value="FAT"/>
    <property type="match status" value="1"/>
</dbReference>
<evidence type="ECO:0000256" key="1">
    <source>
        <dbReference type="ARBA" id="ARBA00004604"/>
    </source>
</evidence>
<dbReference type="InterPro" id="IPR003152">
    <property type="entry name" value="FATC_dom"/>
</dbReference>
<sequence>MTMELLKKARLTREEGSESEKDEVYEARLEYNQAAYTVAAAIILRTQKTPKKSEAFYDGFLFREDPGCGIWNNIFDRRKELHLQLVLDQNLEKLKLKEVKANIMYKIEKNTTTHFASSALNGSSFTQPSLSEVILQNSLEPSGAVASLESSNSFDNDMEMTEISLDSNDDDDDFLFEIDVFNENPCMRSLREIIEKLHTLIAPPEEVEPTAMPSWMNRLHKSFTSSNMPLITKLYLAKIIINYPIAFEKYALFWIEHLMDLVTRGEEYGEPLNYFVQDLCMIIIAWGRHTRLPQNRESKHGLFNFITYLIKHVYHETPRVIRSNLYILRSIFSNWSQDIVVPTKLIYDELSYTGDHLTRNMVGLQLVSIILDHGINPYYDGSEVELEGLTELHFYDAISNNLFNKSKKGKSISVAAAEVMGFAMKYMKNNNMTLKDDIEGMFTSKLQSASRIKGREDVFVGCMNALCKHDTELGQPLLPAVIHSLPQYAGVQRTEAVNVITACWKNDPMFLHTLKSSGIIALIMHRDSNTQVAVLNLLNKTFDILTDQDISEIIELMAQACPEHENLECKKLYYSFLKKAFTPPRADRSLQERLRVYIYRGLLDKDRSVSDDIFDYIECTYQLEEDIYKALLKITRNLYTPETEDIYLLYCTQMMLRKAKRSHEYEKPIFENPLPNARFDANYYKFDTSWQKNFSMTPLFVPTQEKMMNAEDIELNIRNTQRSLEFTRTQTLAGSLFSTFNSLQAQEVDANEDQNESILDKYIDSEKMRERATSVRDNYTQVRFIKSKKGAINRYHATRNEELKKKLLYLQSIRKEVQDKKVTLCRSYRVGDLPDIQITYKDLLIPLEVLSSADHSISRLLFSSIVVGEYKEQVAQCITNNLYESSLFFIPTIGSFLRIFFELDITNIESKLIKKVSSKSFNQHIGISLLEKQLLIGDTSEKASKRRKTGSSAQLSGEKSKWIDLSLLFKDIDEPGVFRSIYQSYIATYEIPKKAIDSEVLGDYATAYNQFGQAKESLHNFVDQSEAHLWQEQMLHCYEKLTQWDDIVKDIYAAIPRRDYSKLWESEYQDPYLHYFMRSFTKQRNGITDEEGNEIPWSDENPNPLFSFIEKALKNSNQRQYILRYYSCDVTLASIYQKKYDQGGQLIRKSYESLLTAWTTLHPLAHTSRLAKLADLERTVELEDYIDLAIDIKKRGIDNSKINTFLQALTSRYPDPRIDPIDLWDDIIESRMVFIEDILSLAEEKNQDLTVDSTKFKIVFLNNIIDAARIQHNFNVFLTRQNKLKKLGAVKEFNLNRIRQYYHEMTRLSKDNPKRVLFMQYALTRAFAYNMPATASVQEIHQAKENIASIYGLIKNEIMDTPTLYEKIMRNENVKRAASAAKVEDAEEFVNYLETTGYKNLKEALTVTVEQDILYTDCLWKLGKYCDESLSRVGTSSMIQPAVEPIEYSKVVIDSYMKAMDRGHKRAAERFPRILELVELYPEIGSSFVECSENFGSTWLYIRWIPQMVSILDLPIAKYMYPVIKTVAENYPKALYYPFHISYEHYRLVDNKLSEENKKYIEEIRALIRSPIMEEFCTELKRLTNPEHIVKDFIEFLQSIIANENITEDYIQELYQSFSQLLLNPYSSKVGSIPKAFAQKHGSHLIELMGRNGTKLKNLNRDTLKKLAAYVDDVIMKQKPSSRPGADLLKSYSPWLASFKSSEFEEQLEVPGQYNGLSKPYPELHAKVASIDGRVLVMSSIRKPKRIRIYGTDEKEYLFLVKGGEDLRLDQRIEQVFTVMNDMVSKNSFCSSQNIQISTYNVIPMTTSLGLIEWVGDTKPLRACIEEQVDTPVRISHMQDRYRSWMAQKGGKGILGYQKAFSLPREQIAEHYREVSVLVKRTLLRDYLMKLAASPEAFLFLRKDFAHSLACISIFGYILVYSGRLIPIDFGHAFGSATEILPIPEIVPFRLTQQLVGALEPLGISGMLEIAMVNVLEAIQNDKDLLLNIMDIFVKEPLLDWKKAAVKQAKHQKTERGSSVSRENSLAEPSSSSSTTDEIKWYPQKKLEIAKRKLEGDNPVDIVVDELTNGHAKFTYYESACKVAQGERTENIRAKLLGKRCADPKEQVQCLIDLATDPAVLGLMWIGWQSFL</sequence>
<dbReference type="Proteomes" id="UP000242254">
    <property type="component" value="Unassembled WGS sequence"/>
</dbReference>
<keyword evidence="3" id="KW-0808">Transferase</keyword>
<protein>
    <recommendedName>
        <fullName evidence="2">DNA-dependent protein kinase catalytic subunit</fullName>
    </recommendedName>
</protein>
<dbReference type="SUPFAM" id="SSF56112">
    <property type="entry name" value="Protein kinase-like (PK-like)"/>
    <property type="match status" value="1"/>
</dbReference>
<dbReference type="Gene3D" id="1.10.1070.11">
    <property type="entry name" value="Phosphatidylinositol 3-/4-kinase, catalytic domain"/>
    <property type="match status" value="1"/>
</dbReference>
<evidence type="ECO:0000313" key="12">
    <source>
        <dbReference type="Proteomes" id="UP000242254"/>
    </source>
</evidence>
<feature type="domain" description="FATC" evidence="10">
    <location>
        <begin position="2100"/>
        <end position="2132"/>
    </location>
</feature>
<dbReference type="Pfam" id="PF02260">
    <property type="entry name" value="FATC"/>
    <property type="match status" value="1"/>
</dbReference>
<evidence type="ECO:0000313" key="11">
    <source>
        <dbReference type="EMBL" id="PHZ10946.1"/>
    </source>
</evidence>
<keyword evidence="3" id="KW-0418">Kinase</keyword>
<evidence type="ECO:0000256" key="7">
    <source>
        <dbReference type="SAM" id="MobiDB-lite"/>
    </source>
</evidence>
<dbReference type="GO" id="GO:0004677">
    <property type="term" value="F:DNA-dependent protein kinase activity"/>
    <property type="evidence" value="ECO:0007669"/>
    <property type="project" value="InterPro"/>
</dbReference>
<evidence type="ECO:0000256" key="4">
    <source>
        <dbReference type="ARBA" id="ARBA00022553"/>
    </source>
</evidence>
<dbReference type="InterPro" id="IPR037706">
    <property type="entry name" value="DNA-PK_dom"/>
</dbReference>
<dbReference type="InterPro" id="IPR011009">
    <property type="entry name" value="Kinase-like_dom_sf"/>
</dbReference>
<reference evidence="11 12" key="1">
    <citation type="journal article" date="2016" name="Proc. Natl. Acad. Sci. U.S.A.">
        <title>Lipid metabolic changes in an early divergent fungus govern the establishment of a mutualistic symbiosis with endobacteria.</title>
        <authorList>
            <person name="Lastovetsky O.A."/>
            <person name="Gaspar M.L."/>
            <person name="Mondo S.J."/>
            <person name="LaButti K.M."/>
            <person name="Sandor L."/>
            <person name="Grigoriev I.V."/>
            <person name="Henry S.A."/>
            <person name="Pawlowska T.E."/>
        </authorList>
    </citation>
    <scope>NUCLEOTIDE SEQUENCE [LARGE SCALE GENOMIC DNA]</scope>
    <source>
        <strain evidence="11 12">ATCC 52813</strain>
    </source>
</reference>
<name>A0A2G4SRC9_RHIZD</name>
<dbReference type="Pfam" id="PF19704">
    <property type="entry name" value="DNAPKcs_CC5"/>
    <property type="match status" value="2"/>
</dbReference>
<dbReference type="CDD" id="cd05172">
    <property type="entry name" value="PIKKc_DNA-PK"/>
    <property type="match status" value="1"/>
</dbReference>
<keyword evidence="6" id="KW-0539">Nucleus</keyword>
<dbReference type="SMART" id="SM01344">
    <property type="entry name" value="NUC194"/>
    <property type="match status" value="1"/>
</dbReference>
<dbReference type="PROSITE" id="PS50290">
    <property type="entry name" value="PI3_4_KINASE_3"/>
    <property type="match status" value="1"/>
</dbReference>
<evidence type="ECO:0000259" key="10">
    <source>
        <dbReference type="PROSITE" id="PS51190"/>
    </source>
</evidence>
<evidence type="ECO:0000256" key="2">
    <source>
        <dbReference type="ARBA" id="ARBA00018077"/>
    </source>
</evidence>
<dbReference type="InterPro" id="IPR000403">
    <property type="entry name" value="PI3/4_kinase_cat_dom"/>
</dbReference>
<dbReference type="Pfam" id="PF00454">
    <property type="entry name" value="PI3_PI4_kinase"/>
    <property type="match status" value="1"/>
</dbReference>
<accession>A0A2G4SRC9</accession>
<dbReference type="RefSeq" id="XP_023464654.1">
    <property type="nucleotide sequence ID" value="XM_023609100.1"/>
</dbReference>
<feature type="compositionally biased region" description="Polar residues" evidence="7">
    <location>
        <begin position="2017"/>
        <end position="2029"/>
    </location>
</feature>
<dbReference type="SMART" id="SM00146">
    <property type="entry name" value="PI3Kc"/>
    <property type="match status" value="1"/>
</dbReference>
<dbReference type="PANTHER" id="PTHR11139">
    <property type="entry name" value="ATAXIA TELANGIECTASIA MUTATED ATM -RELATED"/>
    <property type="match status" value="1"/>
</dbReference>
<dbReference type="InterPro" id="IPR003151">
    <property type="entry name" value="PIK-rel_kinase_FAT"/>
</dbReference>
<keyword evidence="5" id="KW-0227">DNA damage</keyword>
<evidence type="ECO:0000259" key="9">
    <source>
        <dbReference type="PROSITE" id="PS51189"/>
    </source>
</evidence>
<feature type="domain" description="PI3K/PI4K catalytic" evidence="8">
    <location>
        <begin position="1731"/>
        <end position="2041"/>
    </location>
</feature>
<feature type="domain" description="FAT" evidence="9">
    <location>
        <begin position="912"/>
        <end position="1545"/>
    </location>
</feature>
<feature type="region of interest" description="Disordered" evidence="7">
    <location>
        <begin position="2010"/>
        <end position="2038"/>
    </location>
</feature>
<keyword evidence="12" id="KW-1185">Reference proteome</keyword>
<dbReference type="GeneID" id="35440090"/>
<gene>
    <name evidence="11" type="ORF">RHIMIDRAFT_239096</name>
</gene>
<dbReference type="GO" id="GO:0000723">
    <property type="term" value="P:telomere maintenance"/>
    <property type="evidence" value="ECO:0007669"/>
    <property type="project" value="TreeGrafter"/>
</dbReference>